<dbReference type="AlphaFoldDB" id="A0A1S0UB44"/>
<dbReference type="EMBL" id="JH712092">
    <property type="protein sequence ID" value="EFO27914.1"/>
    <property type="molecule type" value="Genomic_DNA"/>
</dbReference>
<reference evidence="1" key="1">
    <citation type="submission" date="2012-04" db="EMBL/GenBank/DDBJ databases">
        <title>The Genome Sequence of Loa loa.</title>
        <authorList>
            <consortium name="The Broad Institute Genome Sequencing Platform"/>
            <consortium name="Broad Institute Genome Sequencing Center for Infectious Disease"/>
            <person name="Nutman T.B."/>
            <person name="Fink D.L."/>
            <person name="Russ C."/>
            <person name="Young S."/>
            <person name="Zeng Q."/>
            <person name="Gargeya S."/>
            <person name="Alvarado L."/>
            <person name="Berlin A."/>
            <person name="Chapman S.B."/>
            <person name="Chen Z."/>
            <person name="Freedman E."/>
            <person name="Gellesch M."/>
            <person name="Goldberg J."/>
            <person name="Griggs A."/>
            <person name="Gujja S."/>
            <person name="Heilman E.R."/>
            <person name="Heiman D."/>
            <person name="Howarth C."/>
            <person name="Mehta T."/>
            <person name="Neiman D."/>
            <person name="Pearson M."/>
            <person name="Roberts A."/>
            <person name="Saif S."/>
            <person name="Shea T."/>
            <person name="Shenoy N."/>
            <person name="Sisk P."/>
            <person name="Stolte C."/>
            <person name="Sykes S."/>
            <person name="White J."/>
            <person name="Yandava C."/>
            <person name="Haas B."/>
            <person name="Henn M.R."/>
            <person name="Nusbaum C."/>
            <person name="Birren B."/>
        </authorList>
    </citation>
    <scope>NUCLEOTIDE SEQUENCE [LARGE SCALE GENOMIC DNA]</scope>
</reference>
<name>A0A1S0UB44_LOALO</name>
<organism evidence="1">
    <name type="scientific">Loa loa</name>
    <name type="common">Eye worm</name>
    <name type="synonym">Filaria loa</name>
    <dbReference type="NCBI Taxonomy" id="7209"/>
    <lineage>
        <taxon>Eukaryota</taxon>
        <taxon>Metazoa</taxon>
        <taxon>Ecdysozoa</taxon>
        <taxon>Nematoda</taxon>
        <taxon>Chromadorea</taxon>
        <taxon>Rhabditida</taxon>
        <taxon>Spirurina</taxon>
        <taxon>Spiruromorpha</taxon>
        <taxon>Filarioidea</taxon>
        <taxon>Onchocercidae</taxon>
        <taxon>Loa</taxon>
    </lineage>
</organism>
<dbReference type="RefSeq" id="XP_003136163.1">
    <property type="nucleotide sequence ID" value="XM_003136115.1"/>
</dbReference>
<evidence type="ECO:0000313" key="1">
    <source>
        <dbReference type="EMBL" id="EFO27914.1"/>
    </source>
</evidence>
<protein>
    <submittedName>
        <fullName evidence="1">Uncharacterized protein</fullName>
    </submittedName>
</protein>
<dbReference type="KEGG" id="loa:LOAG_00575"/>
<gene>
    <name evidence="1" type="ORF">LOAG_00575</name>
</gene>
<accession>A0A1S0UB44</accession>
<proteinExistence type="predicted"/>
<sequence length="104" mass="12254">MLPIYFILMPYSAGIVMMWSIAPQIQQILKMDASYNDVGPNRWFQQIQQFQHNRKAKSVDIVLKLKNPTTTRKFVVSRTAYLTTYIRVLREEILILLQKDYSGE</sequence>
<dbReference type="InParanoid" id="A0A1S0UB44"/>
<dbReference type="GeneID" id="9937943"/>
<dbReference type="CTD" id="9937943"/>